<dbReference type="Proteomes" id="UP001521184">
    <property type="component" value="Unassembled WGS sequence"/>
</dbReference>
<organism evidence="1 2">
    <name type="scientific">Diplodia intermedia</name>
    <dbReference type="NCBI Taxonomy" id="856260"/>
    <lineage>
        <taxon>Eukaryota</taxon>
        <taxon>Fungi</taxon>
        <taxon>Dikarya</taxon>
        <taxon>Ascomycota</taxon>
        <taxon>Pezizomycotina</taxon>
        <taxon>Dothideomycetes</taxon>
        <taxon>Dothideomycetes incertae sedis</taxon>
        <taxon>Botryosphaeriales</taxon>
        <taxon>Botryosphaeriaceae</taxon>
        <taxon>Diplodia</taxon>
    </lineage>
</organism>
<proteinExistence type="predicted"/>
<accession>A0ABR3T629</accession>
<evidence type="ECO:0000313" key="2">
    <source>
        <dbReference type="Proteomes" id="UP001521184"/>
    </source>
</evidence>
<name>A0ABR3T629_9PEZI</name>
<gene>
    <name evidence="1" type="ORF">SLS58_010616</name>
</gene>
<reference evidence="1 2" key="1">
    <citation type="journal article" date="2023" name="Plant Dis.">
        <title>First Report of Diplodia intermedia Causing Canker and Dieback Diseases on Apple Trees in Canada.</title>
        <authorList>
            <person name="Ellouze W."/>
            <person name="Ilyukhin E."/>
            <person name="Sulman M."/>
            <person name="Ali S."/>
        </authorList>
    </citation>
    <scope>NUCLEOTIDE SEQUENCE [LARGE SCALE GENOMIC DNA]</scope>
    <source>
        <strain evidence="1 2">M45-28</strain>
    </source>
</reference>
<sequence>MASILLGCAAVISPRVRERRRAKVEREREYADNFAALQEENEKRVKRLSILSAAAAVEQQQNEGGCLPHQRPPGG</sequence>
<keyword evidence="2" id="KW-1185">Reference proteome</keyword>
<protein>
    <submittedName>
        <fullName evidence="1">Uncharacterized protein</fullName>
    </submittedName>
</protein>
<evidence type="ECO:0000313" key="1">
    <source>
        <dbReference type="EMBL" id="KAL1634621.1"/>
    </source>
</evidence>
<dbReference type="EMBL" id="JAKEKT020000129">
    <property type="protein sequence ID" value="KAL1634621.1"/>
    <property type="molecule type" value="Genomic_DNA"/>
</dbReference>
<comment type="caution">
    <text evidence="1">The sequence shown here is derived from an EMBL/GenBank/DDBJ whole genome shotgun (WGS) entry which is preliminary data.</text>
</comment>